<evidence type="ECO:0000259" key="2">
    <source>
        <dbReference type="PROSITE" id="PS50228"/>
    </source>
</evidence>
<dbReference type="GO" id="GO:0030246">
    <property type="term" value="F:carbohydrate binding"/>
    <property type="evidence" value="ECO:0007669"/>
    <property type="project" value="InterPro"/>
</dbReference>
<dbReference type="Gene3D" id="2.60.120.740">
    <property type="match status" value="1"/>
</dbReference>
<dbReference type="Pfam" id="PF02140">
    <property type="entry name" value="SUEL_Lectin"/>
    <property type="match status" value="1"/>
</dbReference>
<keyword evidence="1" id="KW-0812">Transmembrane</keyword>
<sequence>MLGPHLLTNTHLQSSILNNFLILDYENRKIMKTSHTFRRRNGFVLLLVLIHFSVFGFSSNIDVSYRARGIKINGDQKRVLSNSNHPRSDFRKSLQHGKEHSACTNHKSVRGPITRIFCQDGYVITNINFADYGNPTGTCEHFRHGKCGAPATLRLVKKNCLGKPKCVFLVTDEMFGPSHCKGPPTLAVDATCTKT</sequence>
<organism evidence="4 5">
    <name type="scientific">Arabidopsis thaliana</name>
    <name type="common">Mouse-ear cress</name>
    <dbReference type="NCBI Taxonomy" id="3702"/>
    <lineage>
        <taxon>Eukaryota</taxon>
        <taxon>Viridiplantae</taxon>
        <taxon>Streptophyta</taxon>
        <taxon>Embryophyta</taxon>
        <taxon>Tracheophyta</taxon>
        <taxon>Spermatophyta</taxon>
        <taxon>Magnoliopsida</taxon>
        <taxon>eudicotyledons</taxon>
        <taxon>Gunneridae</taxon>
        <taxon>Pentapetalae</taxon>
        <taxon>rosids</taxon>
        <taxon>malvids</taxon>
        <taxon>Brassicales</taxon>
        <taxon>Brassicaceae</taxon>
        <taxon>Camelineae</taxon>
        <taxon>Arabidopsis</taxon>
    </lineage>
</organism>
<reference evidence="5" key="2">
    <citation type="journal article" date="2017" name="Plant J.">
        <title>Araport11: a complete reannotation of the Arabidopsis thaliana reference genome.</title>
        <authorList>
            <person name="Cheng C.Y."/>
            <person name="Krishnakumar V."/>
            <person name="Chan A.P."/>
            <person name="Thibaud-Nissen F."/>
            <person name="Schobel S."/>
            <person name="Town C.D."/>
        </authorList>
    </citation>
    <scope>GENOME REANNOTATION</scope>
    <source>
        <strain evidence="5">cv. Columbia</strain>
    </source>
</reference>
<evidence type="ECO:0000256" key="1">
    <source>
        <dbReference type="SAM" id="Phobius"/>
    </source>
</evidence>
<dbReference type="RefSeq" id="NP_001326653.1">
    <property type="nucleotide sequence ID" value="NM_001339594.1"/>
</dbReference>
<dbReference type="InParanoid" id="A0A1I9LPY2"/>
<evidence type="ECO:0000313" key="5">
    <source>
        <dbReference type="Proteomes" id="UP000006548"/>
    </source>
</evidence>
<name>A0A1I9LPY2_ARATH</name>
<dbReference type="CDD" id="cd22842">
    <property type="entry name" value="Gal_Rha_Lectin_BGal"/>
    <property type="match status" value="1"/>
</dbReference>
<dbReference type="AlphaFoldDB" id="A0A1I9LPY2"/>
<dbReference type="TAIR" id="AT3G53075"/>
<accession>A0A1I9LPY2</accession>
<feature type="domain" description="SUEL-type lectin" evidence="2">
    <location>
        <begin position="108"/>
        <end position="193"/>
    </location>
</feature>
<reference evidence="4 5" key="1">
    <citation type="journal article" date="2000" name="Nature">
        <title>Sequence and analysis of chromosome 3 of the plant Arabidopsis thaliana.</title>
        <authorList>
            <consortium name="European Union Chromosome 3 Arabidopsis Sequencing Consortium"/>
            <consortium name="Institute for Genomic Research"/>
            <consortium name="Kazusa DNA Research Institute"/>
            <person name="Salanoubat M."/>
            <person name="Lemcke K."/>
            <person name="Rieger M."/>
            <person name="Ansorge W."/>
            <person name="Unseld M."/>
            <person name="Fartmann B."/>
            <person name="Valle G."/>
            <person name="Blocker H."/>
            <person name="Perez-Alonso M."/>
            <person name="Obermaier B."/>
            <person name="Delseny M."/>
            <person name="Boutry M."/>
            <person name="Grivell L.A."/>
            <person name="Mache R."/>
            <person name="Puigdomenech P."/>
            <person name="De Simone V."/>
            <person name="Choisne N."/>
            <person name="Artiguenave F."/>
            <person name="Robert C."/>
            <person name="Brottier P."/>
            <person name="Wincker P."/>
            <person name="Cattolico L."/>
            <person name="Weissenbach J."/>
            <person name="Saurin W."/>
            <person name="Quetier F."/>
            <person name="Schafer M."/>
            <person name="Muller-Auer S."/>
            <person name="Gabel C."/>
            <person name="Fuchs M."/>
            <person name="Benes V."/>
            <person name="Wurmbach E."/>
            <person name="Drzonek H."/>
            <person name="Erfle H."/>
            <person name="Jordan N."/>
            <person name="Bangert S."/>
            <person name="Wiedelmann R."/>
            <person name="Kranz H."/>
            <person name="Voss H."/>
            <person name="Holland R."/>
            <person name="Brandt P."/>
            <person name="Nyakatura G."/>
            <person name="Vezzi A."/>
            <person name="D'Angelo M."/>
            <person name="Pallavicini A."/>
            <person name="Toppo S."/>
            <person name="Simionati B."/>
            <person name="Conrad A."/>
            <person name="Hornischer K."/>
            <person name="Kauer G."/>
            <person name="Lohnert T.H."/>
            <person name="Nordsiek G."/>
            <person name="Reichelt J."/>
            <person name="Scharfe M."/>
            <person name="Schon O."/>
            <person name="Bargues M."/>
            <person name="Terol J."/>
            <person name="Climent J."/>
            <person name="Navarro P."/>
            <person name="Collado C."/>
            <person name="Perez-Perez A."/>
            <person name="Ottenwalder B."/>
            <person name="Duchemin D."/>
            <person name="Cooke R."/>
            <person name="Laudie M."/>
            <person name="Berger-Llauro C."/>
            <person name="Purnelle B."/>
            <person name="Masuy D."/>
            <person name="de Haan M."/>
            <person name="Maarse A.C."/>
            <person name="Alcaraz J.P."/>
            <person name="Cottet A."/>
            <person name="Casacuberta E."/>
            <person name="Monfort A."/>
            <person name="Argiriou A."/>
            <person name="flores M."/>
            <person name="Liguori R."/>
            <person name="Vitale D."/>
            <person name="Mannhaupt G."/>
            <person name="Haase D."/>
            <person name="Schoof H."/>
            <person name="Rudd S."/>
            <person name="Zaccaria P."/>
            <person name="Mewes H.W."/>
            <person name="Mayer K.F."/>
            <person name="Kaul S."/>
            <person name="Town C.D."/>
            <person name="Koo H.L."/>
            <person name="Tallon L.J."/>
            <person name="Jenkins J."/>
            <person name="Rooney T."/>
            <person name="Rizzo M."/>
            <person name="Walts A."/>
            <person name="Utterback T."/>
            <person name="Fujii C.Y."/>
            <person name="Shea T.P."/>
            <person name="Creasy T.H."/>
            <person name="Haas B."/>
            <person name="Maiti R."/>
            <person name="Wu D."/>
            <person name="Peterson J."/>
            <person name="Van Aken S."/>
            <person name="Pai G."/>
            <person name="Militscher J."/>
            <person name="Sellers P."/>
            <person name="Gill J.E."/>
            <person name="Feldblyum T.V."/>
            <person name="Preuss D."/>
            <person name="Lin X."/>
            <person name="Nierman W.C."/>
            <person name="Salzberg S.L."/>
            <person name="White O."/>
            <person name="Venter J.C."/>
            <person name="Fraser C.M."/>
            <person name="Kaneko T."/>
            <person name="Nakamura Y."/>
            <person name="Sato S."/>
            <person name="Kato T."/>
            <person name="Asamizu E."/>
            <person name="Sasamoto S."/>
            <person name="Kimura T."/>
            <person name="Idesawa K."/>
            <person name="Kawashima K."/>
            <person name="Kishida Y."/>
            <person name="Kiyokawa C."/>
            <person name="Kohara M."/>
            <person name="Matsumoto M."/>
            <person name="Matsuno A."/>
            <person name="Muraki A."/>
            <person name="Nakayama S."/>
            <person name="Nakazaki N."/>
            <person name="Shinpo S."/>
            <person name="Takeuchi C."/>
            <person name="Wada T."/>
            <person name="Watanabe A."/>
            <person name="Yamada M."/>
            <person name="Yasuda M."/>
            <person name="Tabata S."/>
        </authorList>
    </citation>
    <scope>NUCLEOTIDE SEQUENCE [LARGE SCALE GENOMIC DNA]</scope>
    <source>
        <strain evidence="5">cv. Columbia</strain>
    </source>
</reference>
<dbReference type="ExpressionAtlas" id="A0A1I9LPY2">
    <property type="expression patterns" value="baseline and differential"/>
</dbReference>
<keyword evidence="5" id="KW-1185">Reference proteome</keyword>
<dbReference type="eggNOG" id="KOG0496">
    <property type="taxonomic scope" value="Eukaryota"/>
</dbReference>
<gene>
    <name evidence="3 4" type="ordered locus">At3g53075</name>
</gene>
<dbReference type="Araport" id="AT3G53075"/>
<keyword evidence="6 7" id="KW-1267">Proteomics identification</keyword>
<proteinExistence type="evidence at protein level"/>
<dbReference type="Proteomes" id="UP000006548">
    <property type="component" value="Chromosome 3"/>
</dbReference>
<dbReference type="FunCoup" id="A0A1I9LPY2">
    <property type="interactions" value="2"/>
</dbReference>
<dbReference type="PROSITE" id="PS50228">
    <property type="entry name" value="SUEL_LECTIN"/>
    <property type="match status" value="1"/>
</dbReference>
<evidence type="ECO:0007829" key="7">
    <source>
        <dbReference type="ProteomicsDB" id="A0A1I9LPY2"/>
    </source>
</evidence>
<keyword evidence="1" id="KW-0472">Membrane</keyword>
<dbReference type="SMR" id="A0A1I9LPY2"/>
<evidence type="ECO:0000313" key="4">
    <source>
        <dbReference type="EMBL" id="ANM64640.1"/>
    </source>
</evidence>
<evidence type="ECO:0007829" key="6">
    <source>
        <dbReference type="PeptideAtlas" id="A0A1I9LPY2"/>
    </source>
</evidence>
<dbReference type="ProteomicsDB" id="228505"/>
<dbReference type="OrthoDB" id="1100386at2759"/>
<protein>
    <submittedName>
        <fullName evidence="4">D-galactoside/L-rhamnose binding SUEL lectin protein</fullName>
    </submittedName>
</protein>
<feature type="transmembrane region" description="Helical" evidence="1">
    <location>
        <begin position="41"/>
        <end position="58"/>
    </location>
</feature>
<dbReference type="InterPro" id="IPR000922">
    <property type="entry name" value="Lectin_gal-bd_dom"/>
</dbReference>
<evidence type="ECO:0000313" key="3">
    <source>
        <dbReference type="Araport" id="AT3G53075"/>
    </source>
</evidence>
<dbReference type="EMBL" id="CP002686">
    <property type="protein sequence ID" value="ANM64640.1"/>
    <property type="molecule type" value="Genomic_DNA"/>
</dbReference>
<dbReference type="GeneID" id="6240922"/>
<dbReference type="InterPro" id="IPR043159">
    <property type="entry name" value="Lectin_gal-bd_sf"/>
</dbReference>
<keyword evidence="1" id="KW-1133">Transmembrane helix</keyword>